<organism evidence="6 7">
    <name type="scientific">Megalurothrips usitatus</name>
    <name type="common">bean blossom thrips</name>
    <dbReference type="NCBI Taxonomy" id="439358"/>
    <lineage>
        <taxon>Eukaryota</taxon>
        <taxon>Metazoa</taxon>
        <taxon>Ecdysozoa</taxon>
        <taxon>Arthropoda</taxon>
        <taxon>Hexapoda</taxon>
        <taxon>Insecta</taxon>
        <taxon>Pterygota</taxon>
        <taxon>Neoptera</taxon>
        <taxon>Paraneoptera</taxon>
        <taxon>Thysanoptera</taxon>
        <taxon>Terebrantia</taxon>
        <taxon>Thripoidea</taxon>
        <taxon>Thripidae</taxon>
        <taxon>Megalurothrips</taxon>
    </lineage>
</organism>
<dbReference type="Gene3D" id="2.30.39.10">
    <property type="entry name" value="Alpha-1-antitrypsin, domain 1"/>
    <property type="match status" value="1"/>
</dbReference>
<comment type="similarity">
    <text evidence="3">Belongs to the serpin family.</text>
</comment>
<dbReference type="Pfam" id="PF00079">
    <property type="entry name" value="Serpin"/>
    <property type="match status" value="1"/>
</dbReference>
<dbReference type="SMART" id="SM00093">
    <property type="entry name" value="SERPIN"/>
    <property type="match status" value="1"/>
</dbReference>
<feature type="compositionally biased region" description="Basic residues" evidence="4">
    <location>
        <begin position="990"/>
        <end position="999"/>
    </location>
</feature>
<feature type="compositionally biased region" description="Low complexity" evidence="4">
    <location>
        <begin position="263"/>
        <end position="284"/>
    </location>
</feature>
<feature type="compositionally biased region" description="Low complexity" evidence="4">
    <location>
        <begin position="114"/>
        <end position="138"/>
    </location>
</feature>
<dbReference type="InterPro" id="IPR000215">
    <property type="entry name" value="Serpin_fam"/>
</dbReference>
<dbReference type="EMBL" id="JAPTSV010000007">
    <property type="protein sequence ID" value="KAJ1525662.1"/>
    <property type="molecule type" value="Genomic_DNA"/>
</dbReference>
<dbReference type="InterPro" id="IPR042178">
    <property type="entry name" value="Serpin_sf_1"/>
</dbReference>
<keyword evidence="2" id="KW-0722">Serine protease inhibitor</keyword>
<feature type="region of interest" description="Disordered" evidence="4">
    <location>
        <begin position="1"/>
        <end position="54"/>
    </location>
</feature>
<evidence type="ECO:0000256" key="2">
    <source>
        <dbReference type="ARBA" id="ARBA00022900"/>
    </source>
</evidence>
<comment type="caution">
    <text evidence="6">The sequence shown here is derived from an EMBL/GenBank/DDBJ whole genome shotgun (WGS) entry which is preliminary data.</text>
</comment>
<dbReference type="PROSITE" id="PS00284">
    <property type="entry name" value="SERPIN"/>
    <property type="match status" value="1"/>
</dbReference>
<dbReference type="Gene3D" id="3.30.497.10">
    <property type="entry name" value="Antithrombin, subunit I, domain 2"/>
    <property type="match status" value="1"/>
</dbReference>
<feature type="compositionally biased region" description="Low complexity" evidence="4">
    <location>
        <begin position="531"/>
        <end position="543"/>
    </location>
</feature>
<dbReference type="InterPro" id="IPR023795">
    <property type="entry name" value="Serpin_CS"/>
</dbReference>
<accession>A0AAV7XL97</accession>
<feature type="compositionally biased region" description="Polar residues" evidence="4">
    <location>
        <begin position="419"/>
        <end position="435"/>
    </location>
</feature>
<evidence type="ECO:0000313" key="6">
    <source>
        <dbReference type="EMBL" id="KAJ1525662.1"/>
    </source>
</evidence>
<feature type="compositionally biased region" description="Acidic residues" evidence="4">
    <location>
        <begin position="351"/>
        <end position="372"/>
    </location>
</feature>
<dbReference type="PANTHER" id="PTHR11461:SF372">
    <property type="entry name" value="ACCESSORY GLAND PROTEIN ACP76A-RELATED"/>
    <property type="match status" value="1"/>
</dbReference>
<feature type="compositionally biased region" description="Low complexity" evidence="4">
    <location>
        <begin position="436"/>
        <end position="447"/>
    </location>
</feature>
<feature type="compositionally biased region" description="Low complexity" evidence="4">
    <location>
        <begin position="485"/>
        <end position="504"/>
    </location>
</feature>
<dbReference type="InterPro" id="IPR036186">
    <property type="entry name" value="Serpin_sf"/>
</dbReference>
<evidence type="ECO:0000256" key="1">
    <source>
        <dbReference type="ARBA" id="ARBA00022690"/>
    </source>
</evidence>
<sequence length="1142" mass="121325">MAAAPVNKTKKPAFSVITTKKPVKKPTTTTTTSTTTTTTTPPETPPPTRLPTTTEQDVVASLYTLVSSGLPPAAGAVKHTASNNASRPAAQQHPHPPPRPAPTTTMTPFVTFIPTDSTTAAQTTSAPTTVPVTSRRPPAMSYTYRVTAPTAPPPTLTSADLDMDSRTTDDDEDATTTGTVPTSSSSSSAAPTTSTTTTTTTTTTSTTIIPSTNPTTPPTTQAFTTWMTSVPASVPTRLQTAPERPPASMTTLVATTDAPSAGQSAATTQPPTTVTEETETTQPATKPVRYTEILTRVPASALVTKRVTEVAFPSTEQTFTAASTILPTTERAEEVAMTTSVRPVEVVTTFDEADEQSEESGEAEDDAEDEDETTTKLYLKISSSETSGPASASTASATSSAEAFTPTTDAETRTTGETSWETVTDQSAASTEQRGTTASTTSMPTTAGEEAESRTESDPDTTDATATPTAEVPSTSTVSEAEALASTTSPPTSPTSPVAAAATPELSLESSNIQTSQTNTDRVQASSLRMASTTSPPTTSAAANKVDTEPASPSPAPQPLWTRVPVVSSAEDETAGHARPGAVKIGDEAVHSHSVELQAAPQEHLGLEAATAALDPDVKSFVSLCNDLAFQMWMTVKERGSGTPPRSIVMSPFAATSTLAMVFLGARGPTSGQMNDVLHLDDMVSFNPHQVMWNVTEALLRPRTKNTGVATAALVRELYSDKNKGKLLDFYKERAQQFYEGHVEEVTFRNSGDLVRRKTNLLVKRQTRGRVQEYMRGASLALRPPLAAFGANIFETDCTGASTEGRDGEMHFVVVPSSRQRRLVPVPAAVWRAGFLAGYDPALDATAVAIGPADAAFSTVLVLPGQQGHVAPGDGLSRLEQRLLESREPGARWARLLRTLLPRPGLELQVPRFSHRSVLNMSESLQRMGLDELFSSEHADLRGLNGVANDLHLSDIVQLNTFSTCGERAVDSRHHVEFYPTSPLASPGRRAARGRRLRPRVAEADDPSIELHPDNVGKDRDAFYARLGEALEAAEARGSSGLTSSEEATLTASAEDVSSSSSSSSSSSPTVGVRDARTFQRIADFEDPDLMKVPLALRPRQARIPEAAPARLRFDRPFLFIVRHNPTGVLLHMGRFNPRLLP</sequence>
<feature type="compositionally biased region" description="Low complexity" evidence="4">
    <location>
        <begin position="1058"/>
        <end position="1068"/>
    </location>
</feature>
<feature type="compositionally biased region" description="Polar residues" evidence="4">
    <location>
        <begin position="508"/>
        <end position="530"/>
    </location>
</feature>
<evidence type="ECO:0000256" key="3">
    <source>
        <dbReference type="RuleBase" id="RU000411"/>
    </source>
</evidence>
<name>A0AAV7XL97_9NEOP</name>
<feature type="domain" description="Serpin" evidence="5">
    <location>
        <begin position="630"/>
        <end position="1138"/>
    </location>
</feature>
<feature type="compositionally biased region" description="Polar residues" evidence="4">
    <location>
        <begin position="1042"/>
        <end position="1052"/>
    </location>
</feature>
<feature type="region of interest" description="Disordered" evidence="4">
    <location>
        <begin position="979"/>
        <end position="1016"/>
    </location>
</feature>
<evidence type="ECO:0000313" key="7">
    <source>
        <dbReference type="Proteomes" id="UP001075354"/>
    </source>
</evidence>
<dbReference type="InterPro" id="IPR042185">
    <property type="entry name" value="Serpin_sf_2"/>
</dbReference>
<gene>
    <name evidence="6" type="ORF">ONE63_008880</name>
</gene>
<dbReference type="Proteomes" id="UP001075354">
    <property type="component" value="Chromosome 7"/>
</dbReference>
<feature type="region of interest" description="Disordered" evidence="4">
    <location>
        <begin position="1035"/>
        <end position="1073"/>
    </location>
</feature>
<proteinExistence type="inferred from homology"/>
<dbReference type="AlphaFoldDB" id="A0AAV7XL97"/>
<dbReference type="PANTHER" id="PTHR11461">
    <property type="entry name" value="SERINE PROTEASE INHIBITOR, SERPIN"/>
    <property type="match status" value="1"/>
</dbReference>
<feature type="region of interest" description="Disordered" evidence="4">
    <location>
        <begin position="257"/>
        <end position="284"/>
    </location>
</feature>
<dbReference type="GO" id="GO:0004867">
    <property type="term" value="F:serine-type endopeptidase inhibitor activity"/>
    <property type="evidence" value="ECO:0007669"/>
    <property type="project" value="UniProtKB-KW"/>
</dbReference>
<feature type="compositionally biased region" description="Low complexity" evidence="4">
    <location>
        <begin position="25"/>
        <end position="41"/>
    </location>
</feature>
<keyword evidence="7" id="KW-1185">Reference proteome</keyword>
<feature type="region of interest" description="Disordered" evidence="4">
    <location>
        <begin position="345"/>
        <end position="561"/>
    </location>
</feature>
<dbReference type="SUPFAM" id="SSF56574">
    <property type="entry name" value="Serpins"/>
    <property type="match status" value="1"/>
</dbReference>
<evidence type="ECO:0000259" key="5">
    <source>
        <dbReference type="SMART" id="SM00093"/>
    </source>
</evidence>
<reference evidence="6" key="1">
    <citation type="submission" date="2022-12" db="EMBL/GenBank/DDBJ databases">
        <title>Chromosome-level genome assembly of the bean flower thrips Megalurothrips usitatus.</title>
        <authorList>
            <person name="Ma L."/>
            <person name="Liu Q."/>
            <person name="Li H."/>
            <person name="Cai W."/>
        </authorList>
    </citation>
    <scope>NUCLEOTIDE SEQUENCE</scope>
    <source>
        <strain evidence="6">Cailab_2022a</strain>
    </source>
</reference>
<evidence type="ECO:0000256" key="4">
    <source>
        <dbReference type="SAM" id="MobiDB-lite"/>
    </source>
</evidence>
<protein>
    <recommendedName>
        <fullName evidence="5">Serpin domain-containing protein</fullName>
    </recommendedName>
</protein>
<feature type="region of interest" description="Disordered" evidence="4">
    <location>
        <begin position="73"/>
        <end position="222"/>
    </location>
</feature>
<feature type="compositionally biased region" description="Low complexity" evidence="4">
    <location>
        <begin position="382"/>
        <end position="418"/>
    </location>
</feature>
<feature type="compositionally biased region" description="Low complexity" evidence="4">
    <location>
        <begin position="175"/>
        <end position="222"/>
    </location>
</feature>
<keyword evidence="1" id="KW-0646">Protease inhibitor</keyword>
<dbReference type="GO" id="GO:0005615">
    <property type="term" value="C:extracellular space"/>
    <property type="evidence" value="ECO:0007669"/>
    <property type="project" value="InterPro"/>
</dbReference>
<dbReference type="InterPro" id="IPR023796">
    <property type="entry name" value="Serpin_dom"/>
</dbReference>